<dbReference type="Proteomes" id="UP001210925">
    <property type="component" value="Unassembled WGS sequence"/>
</dbReference>
<sequence>MNTIQHPQRSAKPQTDKATVAAASMIKKAKNQIREFSKMRYFRFRCRDVNKTIDFYKSCGMNVEFEGYQECIKPPTMHTAQAVKNPALNFDNIFKKGTLEKDSTVELHKSKLHVAANGRVFAMSFGGSSFGTSFHNRVMLLFEEDLKYSQELQYTKTEQQNIAEGKIPDPSKGKSTESGHQYEYLVIYVHFLQRLVKRMASKNYEVEMDVTNFDGVKLAIMRDPNNIQIRFVEMPDSYLNDSSKKQWFARLGYYSIATANADGTAQLYESIFRQRVVNKPREKKDKDPILLPDPPEVNIRKVGANQTVKNALAKGSGFRIVDMDDLVIGLMNTVFYWLGNDMRTQACCVCVTEVSNADTGQAITSHNPDTSPLIGIGFEVPSIEAMINRFKQEKLEFEWDPVRLKIGKAGVCARFSEKINEGIYLELFCQKIETSVLPNKGNGGRSMSVIQKPIEAAAKDEFDFIINLNHLGGHSRNLSEGAIICLKGFGQHLLKDPVDKPVPPTEEPLMKGGRKFDRKIISMPVAENDSTPFGSQDLLQFGRKPRVKPKPQKVKERDDLQRETFISREKSKSI</sequence>
<dbReference type="InterPro" id="IPR029068">
    <property type="entry name" value="Glyas_Bleomycin-R_OHBP_Dase"/>
</dbReference>
<feature type="compositionally biased region" description="Basic residues" evidence="1">
    <location>
        <begin position="543"/>
        <end position="552"/>
    </location>
</feature>
<reference evidence="2" key="1">
    <citation type="submission" date="2020-05" db="EMBL/GenBank/DDBJ databases">
        <title>Phylogenomic resolution of chytrid fungi.</title>
        <authorList>
            <person name="Stajich J.E."/>
            <person name="Amses K."/>
            <person name="Simmons R."/>
            <person name="Seto K."/>
            <person name="Myers J."/>
            <person name="Bonds A."/>
            <person name="Quandt C.A."/>
            <person name="Barry K."/>
            <person name="Liu P."/>
            <person name="Grigoriev I."/>
            <person name="Longcore J.E."/>
            <person name="James T.Y."/>
        </authorList>
    </citation>
    <scope>NUCLEOTIDE SEQUENCE</scope>
    <source>
        <strain evidence="2">PLAUS21</strain>
    </source>
</reference>
<dbReference type="EMBL" id="JADGKB010000170">
    <property type="protein sequence ID" value="KAJ3251719.1"/>
    <property type="molecule type" value="Genomic_DNA"/>
</dbReference>
<evidence type="ECO:0000256" key="1">
    <source>
        <dbReference type="SAM" id="MobiDB-lite"/>
    </source>
</evidence>
<feature type="region of interest" description="Disordered" evidence="1">
    <location>
        <begin position="526"/>
        <end position="574"/>
    </location>
</feature>
<dbReference type="AlphaFoldDB" id="A0AAD5Y066"/>
<feature type="compositionally biased region" description="Polar residues" evidence="1">
    <location>
        <begin position="528"/>
        <end position="538"/>
    </location>
</feature>
<protein>
    <submittedName>
        <fullName evidence="2">Uncharacterized protein</fullName>
    </submittedName>
</protein>
<keyword evidence="3" id="KW-1185">Reference proteome</keyword>
<evidence type="ECO:0000313" key="2">
    <source>
        <dbReference type="EMBL" id="KAJ3251719.1"/>
    </source>
</evidence>
<comment type="caution">
    <text evidence="2">The sequence shown here is derived from an EMBL/GenBank/DDBJ whole genome shotgun (WGS) entry which is preliminary data.</text>
</comment>
<proteinExistence type="predicted"/>
<dbReference type="SUPFAM" id="SSF54593">
    <property type="entry name" value="Glyoxalase/Bleomycin resistance protein/Dihydroxybiphenyl dioxygenase"/>
    <property type="match status" value="2"/>
</dbReference>
<dbReference type="Gene3D" id="3.10.180.10">
    <property type="entry name" value="2,3-Dihydroxybiphenyl 1,2-Dioxygenase, domain 1"/>
    <property type="match status" value="1"/>
</dbReference>
<accession>A0AAD5Y066</accession>
<feature type="compositionally biased region" description="Basic and acidic residues" evidence="1">
    <location>
        <begin position="553"/>
        <end position="574"/>
    </location>
</feature>
<organism evidence="2 3">
    <name type="scientific">Boothiomyces macroporosus</name>
    <dbReference type="NCBI Taxonomy" id="261099"/>
    <lineage>
        <taxon>Eukaryota</taxon>
        <taxon>Fungi</taxon>
        <taxon>Fungi incertae sedis</taxon>
        <taxon>Chytridiomycota</taxon>
        <taxon>Chytridiomycota incertae sedis</taxon>
        <taxon>Chytridiomycetes</taxon>
        <taxon>Rhizophydiales</taxon>
        <taxon>Terramycetaceae</taxon>
        <taxon>Boothiomyces</taxon>
    </lineage>
</organism>
<name>A0AAD5Y066_9FUNG</name>
<evidence type="ECO:0000313" key="3">
    <source>
        <dbReference type="Proteomes" id="UP001210925"/>
    </source>
</evidence>
<gene>
    <name evidence="2" type="ORF">HK103_002174</name>
</gene>